<dbReference type="AlphaFoldDB" id="A0A8J3GFD3"/>
<gene>
    <name evidence="1" type="ORF">GCM10007047_22910</name>
</gene>
<evidence type="ECO:0000313" key="2">
    <source>
        <dbReference type="Proteomes" id="UP000642829"/>
    </source>
</evidence>
<keyword evidence="2" id="KW-1185">Reference proteome</keyword>
<proteinExistence type="predicted"/>
<organism evidence="1 2">
    <name type="scientific">Cerasicoccus arenae</name>
    <dbReference type="NCBI Taxonomy" id="424488"/>
    <lineage>
        <taxon>Bacteria</taxon>
        <taxon>Pseudomonadati</taxon>
        <taxon>Verrucomicrobiota</taxon>
        <taxon>Opitutia</taxon>
        <taxon>Puniceicoccales</taxon>
        <taxon>Cerasicoccaceae</taxon>
        <taxon>Cerasicoccus</taxon>
    </lineage>
</organism>
<name>A0A8J3GFD3_9BACT</name>
<evidence type="ECO:0000313" key="1">
    <source>
        <dbReference type="EMBL" id="GHC05430.1"/>
    </source>
</evidence>
<protein>
    <recommendedName>
        <fullName evidence="3">PEP-CTERM protein-sorting domain-containing protein</fullName>
    </recommendedName>
</protein>
<sequence>MNKLITIISTLAITTLAHGTLLLNEDFNSLSTGDLNGQNGWTAVSQLDVQSGGLSYSSGDISISGGTNNAVWSGANTQPIGSKGFASQDGDVWFSFTINVSATNNSNRFWFYVSDDADLGNSGVMGQINSGSGALLSGYRATTSQFTSGSNSLPSDETLFLVGKFSKDGISGTGDYDKMEMWINPSSTTLGAGSIAQNVTSTGISDGIDTFAITALGGGSTVLWDNLLVGTTQADVLDVYSIPEPSTITFMIGLSALTIAWTRHRSIV</sequence>
<reference evidence="1" key="1">
    <citation type="journal article" date="2014" name="Int. J. Syst. Evol. Microbiol.">
        <title>Complete genome sequence of Corynebacterium casei LMG S-19264T (=DSM 44701T), isolated from a smear-ripened cheese.</title>
        <authorList>
            <consortium name="US DOE Joint Genome Institute (JGI-PGF)"/>
            <person name="Walter F."/>
            <person name="Albersmeier A."/>
            <person name="Kalinowski J."/>
            <person name="Ruckert C."/>
        </authorList>
    </citation>
    <scope>NUCLEOTIDE SEQUENCE</scope>
    <source>
        <strain evidence="1">KCTC 12870</strain>
    </source>
</reference>
<dbReference type="RefSeq" id="WP_189515251.1">
    <property type="nucleotide sequence ID" value="NZ_BMXG01000014.1"/>
</dbReference>
<dbReference type="EMBL" id="BMXG01000014">
    <property type="protein sequence ID" value="GHC05430.1"/>
    <property type="molecule type" value="Genomic_DNA"/>
</dbReference>
<comment type="caution">
    <text evidence="1">The sequence shown here is derived from an EMBL/GenBank/DDBJ whole genome shotgun (WGS) entry which is preliminary data.</text>
</comment>
<accession>A0A8J3GFD3</accession>
<reference evidence="1" key="2">
    <citation type="submission" date="2020-09" db="EMBL/GenBank/DDBJ databases">
        <authorList>
            <person name="Sun Q."/>
            <person name="Kim S."/>
        </authorList>
    </citation>
    <scope>NUCLEOTIDE SEQUENCE</scope>
    <source>
        <strain evidence="1">KCTC 12870</strain>
    </source>
</reference>
<evidence type="ECO:0008006" key="3">
    <source>
        <dbReference type="Google" id="ProtNLM"/>
    </source>
</evidence>
<dbReference type="Proteomes" id="UP000642829">
    <property type="component" value="Unassembled WGS sequence"/>
</dbReference>